<dbReference type="FunCoup" id="A0A067M0I7">
    <property type="interactions" value="546"/>
</dbReference>
<comment type="subcellular location">
    <subcellularLocation>
        <location evidence="1">Nucleus</location>
    </subcellularLocation>
</comment>
<dbReference type="GO" id="GO:0051301">
    <property type="term" value="P:cell division"/>
    <property type="evidence" value="ECO:0007669"/>
    <property type="project" value="UniProtKB-KW"/>
</dbReference>
<dbReference type="InterPro" id="IPR016024">
    <property type="entry name" value="ARM-type_fold"/>
</dbReference>
<sequence length="1121" mass="126708">MAPRTKGRSKLKFSDKLVGKGHSSDALLKKIKALHNELAEMDQEAVDTSTLGGIRKELISTSILLHKDKGVKAYAACCMADLLRLYAPDAPYTGPELKDMFQFFLRQLSTGLKGTDSPYYNEYFYLLESLSSIKSVVLVCDLPHADELMTEIFRDFFDLVRSDLPKNVEMFISDILVALIEETASLPSDVLETIMAQFLSKNARVEQPAYRLAVDVCNATADRLQRNVCQYFTDIILQHTPSEDAELDEIRTAHQLIKELHKSCPALLLNVVPQLEEELKIEDLQLRLLATQVLGEMFADKGGGELAKKYPSTWTLWLARKNDKLAAVRIAFVEATEGLLKNHPQLQKDVEEALQTKLMDPDDKVRAAVCKVYSKIDYETAMHHVSDKQLRQVCERCLDKKGSVRTEALLAMGRLYSLAYPEIESNDLAAVKQFGWIPEKLFFYLTTSLEVKTMVEQTIEEYILPLPSKGEDEVAWTDRLLTVMHAMEEKSIQALLSLSCIKTHKPNIFEVFVQCCIDHNGGIIDKDEERITMRLSVVIQQLSHMFPDPAKVSEDLHSFAKLNEARLYKLLSTCIDPQTDLKTLVKSKNEFLRKIEQTSQSILETMTALVRRCSLWIINPSSVSTLVKRVQKGDHYTSTNAATVLSYLSKFNPAILKSHIAEFTRGVLEDKSTALVEVCLQALAALSRWEPGLSPNDKRTVEKVMHFVYEGNPRQAKFAARIIAYNKNKRTLCSNIVSTVTDDLPKAEGDTIVARLAVLAEMAKSAQDQFEQKSDVITTFLLKDTLLVPTEFREDDGMELDADWVEDHELSAAARAKVLSLKICTNRCLAQAKSESTLDIAAPVLKMLWTLLENSGSLTPNDNDILSVKSRLRLRAAVSLLRFATVPQFMEAVMVNFPLLAVTMQDTCFHVRLFFLTKLTNLLTAKKLDPRFIIILFLATHDPEHEIREKVRFMSAYITLRTLKVAHFEMMFIRLLHLLAHHPDFSNTPDNLQDIAKYIEFYLDIIASADNIPLLYHLALKAKTVRDSESHTYSENLYTISELAQLIIKARANLHSWSLPSYPGKVKLPSDIFKPLPNSDAANTILKTVYLPDETLNKLGKRVKPPTTAKVTFHPRRELVP</sequence>
<dbReference type="EMBL" id="KL198094">
    <property type="protein sequence ID" value="KDQ08190.1"/>
    <property type="molecule type" value="Genomic_DNA"/>
</dbReference>
<accession>A0A067M0I7</accession>
<organism evidence="6 7">
    <name type="scientific">Botryobasidium botryosum (strain FD-172 SS1)</name>
    <dbReference type="NCBI Taxonomy" id="930990"/>
    <lineage>
        <taxon>Eukaryota</taxon>
        <taxon>Fungi</taxon>
        <taxon>Dikarya</taxon>
        <taxon>Basidiomycota</taxon>
        <taxon>Agaricomycotina</taxon>
        <taxon>Agaricomycetes</taxon>
        <taxon>Cantharellales</taxon>
        <taxon>Botryobasidiaceae</taxon>
        <taxon>Botryobasidium</taxon>
    </lineage>
</organism>
<evidence type="ECO:0000256" key="3">
    <source>
        <dbReference type="ARBA" id="ARBA00022776"/>
    </source>
</evidence>
<evidence type="ECO:0000256" key="1">
    <source>
        <dbReference type="ARBA" id="ARBA00004123"/>
    </source>
</evidence>
<dbReference type="CDD" id="cd19953">
    <property type="entry name" value="PDS5"/>
    <property type="match status" value="1"/>
</dbReference>
<dbReference type="Proteomes" id="UP000027195">
    <property type="component" value="Unassembled WGS sequence"/>
</dbReference>
<evidence type="ECO:0000256" key="4">
    <source>
        <dbReference type="ARBA" id="ARBA00023242"/>
    </source>
</evidence>
<dbReference type="GO" id="GO:0005634">
    <property type="term" value="C:nucleus"/>
    <property type="evidence" value="ECO:0007669"/>
    <property type="project" value="UniProtKB-SubCell"/>
</dbReference>
<dbReference type="AlphaFoldDB" id="A0A067M0I7"/>
<dbReference type="SUPFAM" id="SSF48371">
    <property type="entry name" value="ARM repeat"/>
    <property type="match status" value="2"/>
</dbReference>
<dbReference type="InterPro" id="IPR039776">
    <property type="entry name" value="Pds5"/>
</dbReference>
<evidence type="ECO:0000256" key="2">
    <source>
        <dbReference type="ARBA" id="ARBA00022618"/>
    </source>
</evidence>
<dbReference type="OrthoDB" id="200660at2759"/>
<dbReference type="InParanoid" id="A0A067M0I7"/>
<dbReference type="HOGENOM" id="CLU_002562_1_0_1"/>
<protein>
    <submittedName>
        <fullName evidence="6">Uncharacterized protein</fullName>
    </submittedName>
</protein>
<dbReference type="PANTHER" id="PTHR12663">
    <property type="entry name" value="ANDROGEN INDUCED INHIBITOR OF PROLIFERATION AS3 / PDS5-RELATED"/>
    <property type="match status" value="1"/>
</dbReference>
<dbReference type="InterPro" id="IPR011989">
    <property type="entry name" value="ARM-like"/>
</dbReference>
<keyword evidence="7" id="KW-1185">Reference proteome</keyword>
<keyword evidence="2" id="KW-0132">Cell division</keyword>
<proteinExistence type="predicted"/>
<keyword evidence="3" id="KW-0498">Mitosis</keyword>
<gene>
    <name evidence="6" type="ORF">BOTBODRAFT_118968</name>
</gene>
<dbReference type="Gene3D" id="1.25.10.10">
    <property type="entry name" value="Leucine-rich Repeat Variant"/>
    <property type="match status" value="2"/>
</dbReference>
<evidence type="ECO:0000256" key="5">
    <source>
        <dbReference type="ARBA" id="ARBA00023306"/>
    </source>
</evidence>
<dbReference type="STRING" id="930990.A0A067M0I7"/>
<evidence type="ECO:0000313" key="7">
    <source>
        <dbReference type="Proteomes" id="UP000027195"/>
    </source>
</evidence>
<keyword evidence="5" id="KW-0131">Cell cycle</keyword>
<evidence type="ECO:0000313" key="6">
    <source>
        <dbReference type="EMBL" id="KDQ08190.1"/>
    </source>
</evidence>
<keyword evidence="4" id="KW-0539">Nucleus</keyword>
<dbReference type="GO" id="GO:0007064">
    <property type="term" value="P:mitotic sister chromatid cohesion"/>
    <property type="evidence" value="ECO:0007669"/>
    <property type="project" value="InterPro"/>
</dbReference>
<dbReference type="PANTHER" id="PTHR12663:SF0">
    <property type="entry name" value="PRECOCIOUS DISSOCIATION OF SISTERS 5, ISOFORM A"/>
    <property type="match status" value="1"/>
</dbReference>
<dbReference type="Pfam" id="PF20168">
    <property type="entry name" value="PDS5"/>
    <property type="match status" value="1"/>
</dbReference>
<dbReference type="GO" id="GO:0000785">
    <property type="term" value="C:chromatin"/>
    <property type="evidence" value="ECO:0007669"/>
    <property type="project" value="TreeGrafter"/>
</dbReference>
<dbReference type="GO" id="GO:0006281">
    <property type="term" value="P:DNA repair"/>
    <property type="evidence" value="ECO:0007669"/>
    <property type="project" value="TreeGrafter"/>
</dbReference>
<reference evidence="7" key="1">
    <citation type="journal article" date="2014" name="Proc. Natl. Acad. Sci. U.S.A.">
        <title>Extensive sampling of basidiomycete genomes demonstrates inadequacy of the white-rot/brown-rot paradigm for wood decay fungi.</title>
        <authorList>
            <person name="Riley R."/>
            <person name="Salamov A.A."/>
            <person name="Brown D.W."/>
            <person name="Nagy L.G."/>
            <person name="Floudas D."/>
            <person name="Held B.W."/>
            <person name="Levasseur A."/>
            <person name="Lombard V."/>
            <person name="Morin E."/>
            <person name="Otillar R."/>
            <person name="Lindquist E.A."/>
            <person name="Sun H."/>
            <person name="LaButti K.M."/>
            <person name="Schmutz J."/>
            <person name="Jabbour D."/>
            <person name="Luo H."/>
            <person name="Baker S.E."/>
            <person name="Pisabarro A.G."/>
            <person name="Walton J.D."/>
            <person name="Blanchette R.A."/>
            <person name="Henrissat B."/>
            <person name="Martin F."/>
            <person name="Cullen D."/>
            <person name="Hibbett D.S."/>
            <person name="Grigoriev I.V."/>
        </authorList>
    </citation>
    <scope>NUCLEOTIDE SEQUENCE [LARGE SCALE GENOMIC DNA]</scope>
    <source>
        <strain evidence="7">FD-172 SS1</strain>
    </source>
</reference>
<name>A0A067M0I7_BOTB1</name>